<reference evidence="1 2" key="1">
    <citation type="journal article" date="2016" name="Nat. Commun.">
        <title>Ectomycorrhizal ecology is imprinted in the genome of the dominant symbiotic fungus Cenococcum geophilum.</title>
        <authorList>
            <consortium name="DOE Joint Genome Institute"/>
            <person name="Peter M."/>
            <person name="Kohler A."/>
            <person name="Ohm R.A."/>
            <person name="Kuo A."/>
            <person name="Krutzmann J."/>
            <person name="Morin E."/>
            <person name="Arend M."/>
            <person name="Barry K.W."/>
            <person name="Binder M."/>
            <person name="Choi C."/>
            <person name="Clum A."/>
            <person name="Copeland A."/>
            <person name="Grisel N."/>
            <person name="Haridas S."/>
            <person name="Kipfer T."/>
            <person name="LaButti K."/>
            <person name="Lindquist E."/>
            <person name="Lipzen A."/>
            <person name="Maire R."/>
            <person name="Meier B."/>
            <person name="Mihaltcheva S."/>
            <person name="Molinier V."/>
            <person name="Murat C."/>
            <person name="Poggeler S."/>
            <person name="Quandt C.A."/>
            <person name="Sperisen C."/>
            <person name="Tritt A."/>
            <person name="Tisserant E."/>
            <person name="Crous P.W."/>
            <person name="Henrissat B."/>
            <person name="Nehls U."/>
            <person name="Egli S."/>
            <person name="Spatafora J.W."/>
            <person name="Grigoriev I.V."/>
            <person name="Martin F.M."/>
        </authorList>
    </citation>
    <scope>NUCLEOTIDE SEQUENCE [LARGE SCALE GENOMIC DNA]</scope>
    <source>
        <strain evidence="1 2">1.58</strain>
    </source>
</reference>
<accession>A0ACC8EM84</accession>
<gene>
    <name evidence="1" type="ORF">K441DRAFT_670960</name>
</gene>
<proteinExistence type="predicted"/>
<organism evidence="1 2">
    <name type="scientific">Cenococcum geophilum 1.58</name>
    <dbReference type="NCBI Taxonomy" id="794803"/>
    <lineage>
        <taxon>Eukaryota</taxon>
        <taxon>Fungi</taxon>
        <taxon>Dikarya</taxon>
        <taxon>Ascomycota</taxon>
        <taxon>Pezizomycotina</taxon>
        <taxon>Dothideomycetes</taxon>
        <taxon>Pleosporomycetidae</taxon>
        <taxon>Gloniales</taxon>
        <taxon>Gloniaceae</taxon>
        <taxon>Cenococcum</taxon>
    </lineage>
</organism>
<evidence type="ECO:0000313" key="1">
    <source>
        <dbReference type="EMBL" id="OCK87377.1"/>
    </source>
</evidence>
<name>A0ACC8EM84_9PEZI</name>
<protein>
    <submittedName>
        <fullName evidence="1">Uncharacterized protein</fullName>
    </submittedName>
</protein>
<keyword evidence="2" id="KW-1185">Reference proteome</keyword>
<dbReference type="Proteomes" id="UP000250078">
    <property type="component" value="Unassembled WGS sequence"/>
</dbReference>
<evidence type="ECO:0000313" key="2">
    <source>
        <dbReference type="Proteomes" id="UP000250078"/>
    </source>
</evidence>
<sequence length="67" mass="7512">MRLPKRSPGGDFELISFGDDRPPPYAILSHTWTEGQEVKYHELVSGTGKDKAGYNKLRFCVGGHLLH</sequence>
<dbReference type="EMBL" id="KV748262">
    <property type="protein sequence ID" value="OCK87377.1"/>
    <property type="molecule type" value="Genomic_DNA"/>
</dbReference>